<protein>
    <submittedName>
        <fullName evidence="1">Uncharacterized protein</fullName>
    </submittedName>
</protein>
<evidence type="ECO:0000313" key="1">
    <source>
        <dbReference type="EMBL" id="DAD78667.1"/>
    </source>
</evidence>
<name>A0A8S5M9P4_9CAUD</name>
<reference evidence="1" key="1">
    <citation type="journal article" date="2021" name="Proc. Natl. Acad. Sci. U.S.A.">
        <title>A Catalog of Tens of Thousands of Viruses from Human Metagenomes Reveals Hidden Associations with Chronic Diseases.</title>
        <authorList>
            <person name="Tisza M.J."/>
            <person name="Buck C.B."/>
        </authorList>
    </citation>
    <scope>NUCLEOTIDE SEQUENCE</scope>
    <source>
        <strain evidence="1">CtB3v5</strain>
    </source>
</reference>
<proteinExistence type="predicted"/>
<dbReference type="EMBL" id="BK014849">
    <property type="protein sequence ID" value="DAD78667.1"/>
    <property type="molecule type" value="Genomic_DNA"/>
</dbReference>
<sequence length="43" mass="5197">MDFCPPFADTPYETTYNKKITKRLQPLLEKLQKIKFTFFQKTP</sequence>
<accession>A0A8S5M9P4</accession>
<organism evidence="1">
    <name type="scientific">Siphoviridae sp. ctB3v5</name>
    <dbReference type="NCBI Taxonomy" id="2826186"/>
    <lineage>
        <taxon>Viruses</taxon>
        <taxon>Duplodnaviria</taxon>
        <taxon>Heunggongvirae</taxon>
        <taxon>Uroviricota</taxon>
        <taxon>Caudoviricetes</taxon>
    </lineage>
</organism>